<keyword evidence="2" id="KW-1185">Reference proteome</keyword>
<name>A0AAP2Z741_9EURY</name>
<protein>
    <submittedName>
        <fullName evidence="1">Uncharacterized protein</fullName>
    </submittedName>
</protein>
<dbReference type="Proteomes" id="UP001321047">
    <property type="component" value="Unassembled WGS sequence"/>
</dbReference>
<organism evidence="1 2">
    <name type="scientific">Natronosalvus hydrolyticus</name>
    <dbReference type="NCBI Taxonomy" id="2979988"/>
    <lineage>
        <taxon>Archaea</taxon>
        <taxon>Methanobacteriati</taxon>
        <taxon>Methanobacteriota</taxon>
        <taxon>Stenosarchaea group</taxon>
        <taxon>Halobacteria</taxon>
        <taxon>Halobacteriales</taxon>
        <taxon>Natrialbaceae</taxon>
        <taxon>Natronosalvus</taxon>
    </lineage>
</organism>
<sequence length="464" mass="52946">MAKTTEEALLGEIADDFQTYLRKGVRFDRVIGSAHADLDIDDIETLLRIHFVLTDAEDDSSEVGVLGFMRQLEDRIRQMKTTTAPESFQYRGEIRGQIDWQGTVKTRARVGRLDEPMFVCTQPEEHYNIDENLVLKRLLTIIHEIVTDDLAYALDNPVGYDWLNEWVTPHTGGSGRGVESAAEMLDRIYEQNIYLQRINVAEADITDRTIESVKRSRSQFYQDAAILLDRYRQLMNHELDSTEAHDILNHTLIAPANTDTLFELYWVFRVLDAYESVEYRVLTDSRDSPSTVATWEQNGSRFVLSHDATGEGLSFSESIGSEDIEPDGYLYRMNQVLSRWQTISEDLLGRGGSNSLWGGRPDIVLERYRETEAGGEELEQVFLGEVKYTQNTDYVATGLRELLEYMAFVKRSATDEYVESADNLLESVDVKGLLFVDELSRETPANRDEDVKIIQYPESPGSVL</sequence>
<evidence type="ECO:0000313" key="2">
    <source>
        <dbReference type="Proteomes" id="UP001321047"/>
    </source>
</evidence>
<gene>
    <name evidence="1" type="ORF">OB919_08125</name>
</gene>
<evidence type="ECO:0000313" key="1">
    <source>
        <dbReference type="EMBL" id="MCU4751949.1"/>
    </source>
</evidence>
<reference evidence="1 2" key="1">
    <citation type="submission" date="2022-09" db="EMBL/GenBank/DDBJ databases">
        <title>Enrichment on poylsaccharides allowed isolation of novel metabolic and taxonomic groups of Haloarchaea.</title>
        <authorList>
            <person name="Sorokin D.Y."/>
            <person name="Elcheninov A.G."/>
            <person name="Khizhniak T.V."/>
            <person name="Kolganova T.V."/>
            <person name="Kublanov I.V."/>
        </authorList>
    </citation>
    <scope>NUCLEOTIDE SEQUENCE [LARGE SCALE GENOMIC DNA]</scope>
    <source>
        <strain evidence="1 2">AArc-curdl1</strain>
    </source>
</reference>
<comment type="caution">
    <text evidence="1">The sequence shown here is derived from an EMBL/GenBank/DDBJ whole genome shotgun (WGS) entry which is preliminary data.</text>
</comment>
<dbReference type="RefSeq" id="WP_342808241.1">
    <property type="nucleotide sequence ID" value="NZ_JAOPJZ010000004.1"/>
</dbReference>
<accession>A0AAP2Z741</accession>
<proteinExistence type="predicted"/>
<dbReference type="AlphaFoldDB" id="A0AAP2Z741"/>
<dbReference type="EMBL" id="JAOPJZ010000004">
    <property type="protein sequence ID" value="MCU4751949.1"/>
    <property type="molecule type" value="Genomic_DNA"/>
</dbReference>